<proteinExistence type="predicted"/>
<feature type="chain" id="PRO_5047267384" evidence="2">
    <location>
        <begin position="24"/>
        <end position="107"/>
    </location>
</feature>
<accession>A0ABW7JDL2</accession>
<dbReference type="EMBL" id="JBIHSE010000002">
    <property type="protein sequence ID" value="MFH0273534.1"/>
    <property type="molecule type" value="Genomic_DNA"/>
</dbReference>
<protein>
    <submittedName>
        <fullName evidence="3">Uncharacterized protein</fullName>
    </submittedName>
</protein>
<feature type="signal peptide" evidence="2">
    <location>
        <begin position="1"/>
        <end position="23"/>
    </location>
</feature>
<evidence type="ECO:0000256" key="2">
    <source>
        <dbReference type="SAM" id="SignalP"/>
    </source>
</evidence>
<sequence length="107" mass="12964">MSKRLSFTIVGMMLSLGMFSAEAIAHPKHHHKHGHHHGHHHHHHKHRHKHKHKKVVVVKPKRPKHNYYHYKHIPPRSTHIQIGNFTYLKVDDFYYKRSKDRYIYVAL</sequence>
<gene>
    <name evidence="3" type="ORF">ACGRHZ_19880</name>
</gene>
<dbReference type="Proteomes" id="UP001607221">
    <property type="component" value="Unassembled WGS sequence"/>
</dbReference>
<feature type="region of interest" description="Disordered" evidence="1">
    <location>
        <begin position="27"/>
        <end position="52"/>
    </location>
</feature>
<keyword evidence="2" id="KW-0732">Signal</keyword>
<evidence type="ECO:0000256" key="1">
    <source>
        <dbReference type="SAM" id="MobiDB-lite"/>
    </source>
</evidence>
<keyword evidence="4" id="KW-1185">Reference proteome</keyword>
<comment type="caution">
    <text evidence="3">The sequence shown here is derived from an EMBL/GenBank/DDBJ whole genome shotgun (WGS) entry which is preliminary data.</text>
</comment>
<organism evidence="3 4">
    <name type="scientific">Vibrio jasicida</name>
    <dbReference type="NCBI Taxonomy" id="766224"/>
    <lineage>
        <taxon>Bacteria</taxon>
        <taxon>Pseudomonadati</taxon>
        <taxon>Pseudomonadota</taxon>
        <taxon>Gammaproteobacteria</taxon>
        <taxon>Vibrionales</taxon>
        <taxon>Vibrionaceae</taxon>
        <taxon>Vibrio</taxon>
    </lineage>
</organism>
<dbReference type="RefSeq" id="WP_394632640.1">
    <property type="nucleotide sequence ID" value="NZ_JBIHSE010000002.1"/>
</dbReference>
<evidence type="ECO:0000313" key="3">
    <source>
        <dbReference type="EMBL" id="MFH0273534.1"/>
    </source>
</evidence>
<evidence type="ECO:0000313" key="4">
    <source>
        <dbReference type="Proteomes" id="UP001607221"/>
    </source>
</evidence>
<name>A0ABW7JDL2_9VIBR</name>
<reference evidence="3 4" key="1">
    <citation type="submission" date="2024-10" db="EMBL/GenBank/DDBJ databases">
        <authorList>
            <person name="Yibar A."/>
            <person name="Saticioglu I.B."/>
            <person name="Duman M."/>
            <person name="Ajmi N."/>
            <person name="Gurler F."/>
            <person name="Ay H."/>
            <person name="Onuk E."/>
            <person name="Guler S."/>
            <person name="Romalde J.L."/>
        </authorList>
    </citation>
    <scope>NUCLEOTIDE SEQUENCE [LARGE SCALE GENOMIC DNA]</scope>
    <source>
        <strain evidence="3 4">1-TCBS-A</strain>
    </source>
</reference>